<dbReference type="AlphaFoldDB" id="A0A3N4K702"/>
<accession>A0A3N4K702</accession>
<evidence type="ECO:0000313" key="1">
    <source>
        <dbReference type="EMBL" id="RPB06316.1"/>
    </source>
</evidence>
<name>A0A3N4K702_9PEZI</name>
<gene>
    <name evidence="1" type="ORF">P167DRAFT_239768</name>
</gene>
<reference evidence="1 2" key="1">
    <citation type="journal article" date="2018" name="Nat. Ecol. Evol.">
        <title>Pezizomycetes genomes reveal the molecular basis of ectomycorrhizal truffle lifestyle.</title>
        <authorList>
            <person name="Murat C."/>
            <person name="Payen T."/>
            <person name="Noel B."/>
            <person name="Kuo A."/>
            <person name="Morin E."/>
            <person name="Chen J."/>
            <person name="Kohler A."/>
            <person name="Krizsan K."/>
            <person name="Balestrini R."/>
            <person name="Da Silva C."/>
            <person name="Montanini B."/>
            <person name="Hainaut M."/>
            <person name="Levati E."/>
            <person name="Barry K.W."/>
            <person name="Belfiori B."/>
            <person name="Cichocki N."/>
            <person name="Clum A."/>
            <person name="Dockter R.B."/>
            <person name="Fauchery L."/>
            <person name="Guy J."/>
            <person name="Iotti M."/>
            <person name="Le Tacon F."/>
            <person name="Lindquist E.A."/>
            <person name="Lipzen A."/>
            <person name="Malagnac F."/>
            <person name="Mello A."/>
            <person name="Molinier V."/>
            <person name="Miyauchi S."/>
            <person name="Poulain J."/>
            <person name="Riccioni C."/>
            <person name="Rubini A."/>
            <person name="Sitrit Y."/>
            <person name="Splivallo R."/>
            <person name="Traeger S."/>
            <person name="Wang M."/>
            <person name="Zifcakova L."/>
            <person name="Wipf D."/>
            <person name="Zambonelli A."/>
            <person name="Paolocci F."/>
            <person name="Nowrousian M."/>
            <person name="Ottonello S."/>
            <person name="Baldrian P."/>
            <person name="Spatafora J.W."/>
            <person name="Henrissat B."/>
            <person name="Nagy L.G."/>
            <person name="Aury J.M."/>
            <person name="Wincker P."/>
            <person name="Grigoriev I.V."/>
            <person name="Bonfante P."/>
            <person name="Martin F.M."/>
        </authorList>
    </citation>
    <scope>NUCLEOTIDE SEQUENCE [LARGE SCALE GENOMIC DNA]</scope>
    <source>
        <strain evidence="1 2">CCBAS932</strain>
    </source>
</reference>
<dbReference type="OrthoDB" id="5370174at2759"/>
<dbReference type="EMBL" id="ML119463">
    <property type="protein sequence ID" value="RPB06316.1"/>
    <property type="molecule type" value="Genomic_DNA"/>
</dbReference>
<keyword evidence="2" id="KW-1185">Reference proteome</keyword>
<protein>
    <submittedName>
        <fullName evidence="1">Uncharacterized protein</fullName>
    </submittedName>
</protein>
<dbReference type="Proteomes" id="UP000277580">
    <property type="component" value="Unassembled WGS sequence"/>
</dbReference>
<proteinExistence type="predicted"/>
<evidence type="ECO:0000313" key="2">
    <source>
        <dbReference type="Proteomes" id="UP000277580"/>
    </source>
</evidence>
<sequence length="200" mass="23118">MALHATYQSLLLPASGAPVSLVPYITVAPSTFPKDDDSALFDNRAFQLVPDLRPYWSGDYQDRRFRRFIVRSHPQPMLDGEFIVYYSTSADKPANKTILDMPSVRDAIERSGVRVEDRLFYRGDVLVVRLGEVWEDVGFEERYEDVRGEMVAAVVEMLGERLFAPGWEEGFLERQRRDDAWFERLAIKERGMKEQLFAAM</sequence>
<dbReference type="InParanoid" id="A0A3N4K702"/>
<organism evidence="1 2">
    <name type="scientific">Morchella conica CCBAS932</name>
    <dbReference type="NCBI Taxonomy" id="1392247"/>
    <lineage>
        <taxon>Eukaryota</taxon>
        <taxon>Fungi</taxon>
        <taxon>Dikarya</taxon>
        <taxon>Ascomycota</taxon>
        <taxon>Pezizomycotina</taxon>
        <taxon>Pezizomycetes</taxon>
        <taxon>Pezizales</taxon>
        <taxon>Morchellaceae</taxon>
        <taxon>Morchella</taxon>
    </lineage>
</organism>